<accession>A0A508WVK6</accession>
<sequence length="72" mass="8406">MMRTLLYEAAQVMLTVVRKWSWLKAWAMNIAKRRGHQKAIVAFARRLAVIMHRMWSDGTDFQWSKDSGPAKA</sequence>
<reference evidence="1" key="1">
    <citation type="submission" date="2019-06" db="EMBL/GenBank/DDBJ databases">
        <authorList>
            <person name="Le Quere A."/>
            <person name="Colella S."/>
        </authorList>
    </citation>
    <scope>NUCLEOTIDE SEQUENCE</scope>
    <source>
        <strain evidence="1">EmedicaeMD41</strain>
    </source>
</reference>
<gene>
    <name evidence="1" type="ORF">EMEDMD4_1190005</name>
</gene>
<evidence type="ECO:0000313" key="1">
    <source>
        <dbReference type="EMBL" id="VTZ59671.1"/>
    </source>
</evidence>
<protein>
    <submittedName>
        <fullName evidence="1">Transposase</fullName>
    </submittedName>
</protein>
<dbReference type="Proteomes" id="UP000507954">
    <property type="component" value="Unassembled WGS sequence"/>
</dbReference>
<proteinExistence type="predicted"/>
<organism evidence="1">
    <name type="scientific">Sinorhizobium medicae</name>
    <dbReference type="NCBI Taxonomy" id="110321"/>
    <lineage>
        <taxon>Bacteria</taxon>
        <taxon>Pseudomonadati</taxon>
        <taxon>Pseudomonadota</taxon>
        <taxon>Alphaproteobacteria</taxon>
        <taxon>Hyphomicrobiales</taxon>
        <taxon>Rhizobiaceae</taxon>
        <taxon>Sinorhizobium/Ensifer group</taxon>
        <taxon>Sinorhizobium</taxon>
    </lineage>
</organism>
<name>A0A508WVK6_9HYPH</name>
<dbReference type="AlphaFoldDB" id="A0A508WVK6"/>
<dbReference type="EMBL" id="CABFNB010000023">
    <property type="protein sequence ID" value="VTZ59671.1"/>
    <property type="molecule type" value="Genomic_DNA"/>
</dbReference>